<dbReference type="RefSeq" id="WP_320215761.1">
    <property type="nucleotide sequence ID" value="NZ_JAVIIS010000029.1"/>
</dbReference>
<keyword evidence="9 11" id="KW-0676">Redox-active center</keyword>
<dbReference type="InterPro" id="IPR001100">
    <property type="entry name" value="Pyr_nuc-diS_OxRdtase"/>
</dbReference>
<dbReference type="PANTHER" id="PTHR22912">
    <property type="entry name" value="DISULFIDE OXIDOREDUCTASE"/>
    <property type="match status" value="1"/>
</dbReference>
<keyword evidence="7 11" id="KW-0520">NAD</keyword>
<dbReference type="InterPro" id="IPR050151">
    <property type="entry name" value="Class-I_Pyr_Nuc-Dis_Oxidored"/>
</dbReference>
<dbReference type="Proteomes" id="UP001272097">
    <property type="component" value="Unassembled WGS sequence"/>
</dbReference>
<dbReference type="EMBL" id="JAVIIS010000029">
    <property type="protein sequence ID" value="MDX8441794.1"/>
    <property type="molecule type" value="Genomic_DNA"/>
</dbReference>
<evidence type="ECO:0000256" key="8">
    <source>
        <dbReference type="ARBA" id="ARBA00023157"/>
    </source>
</evidence>
<keyword evidence="6 11" id="KW-0560">Oxidoreductase</keyword>
<dbReference type="GO" id="GO:0004148">
    <property type="term" value="F:dihydrolipoyl dehydrogenase (NADH) activity"/>
    <property type="evidence" value="ECO:0007669"/>
    <property type="project" value="UniProtKB-EC"/>
</dbReference>
<proteinExistence type="inferred from homology"/>
<keyword evidence="4 11" id="KW-0285">Flavoprotein</keyword>
<dbReference type="Pfam" id="PF07992">
    <property type="entry name" value="Pyr_redox_2"/>
    <property type="match status" value="1"/>
</dbReference>
<dbReference type="Gene3D" id="3.50.50.60">
    <property type="entry name" value="FAD/NAD(P)-binding domain"/>
    <property type="match status" value="2"/>
</dbReference>
<dbReference type="SUPFAM" id="SSF51905">
    <property type="entry name" value="FAD/NAD(P)-binding domain"/>
    <property type="match status" value="1"/>
</dbReference>
<dbReference type="InterPro" id="IPR006258">
    <property type="entry name" value="Lipoamide_DH"/>
</dbReference>
<comment type="catalytic activity">
    <reaction evidence="10 11">
        <text>N(6)-[(R)-dihydrolipoyl]-L-lysyl-[protein] + NAD(+) = N(6)-[(R)-lipoyl]-L-lysyl-[protein] + NADH + H(+)</text>
        <dbReference type="Rhea" id="RHEA:15045"/>
        <dbReference type="Rhea" id="RHEA-COMP:10474"/>
        <dbReference type="Rhea" id="RHEA-COMP:10475"/>
        <dbReference type="ChEBI" id="CHEBI:15378"/>
        <dbReference type="ChEBI" id="CHEBI:57540"/>
        <dbReference type="ChEBI" id="CHEBI:57945"/>
        <dbReference type="ChEBI" id="CHEBI:83099"/>
        <dbReference type="ChEBI" id="CHEBI:83100"/>
        <dbReference type="EC" id="1.8.1.4"/>
    </reaction>
</comment>
<evidence type="ECO:0000256" key="2">
    <source>
        <dbReference type="ARBA" id="ARBA00012608"/>
    </source>
</evidence>
<evidence type="ECO:0000259" key="13">
    <source>
        <dbReference type="Pfam" id="PF07992"/>
    </source>
</evidence>
<evidence type="ECO:0000259" key="12">
    <source>
        <dbReference type="Pfam" id="PF02852"/>
    </source>
</evidence>
<name>A0ABU4X0E1_9HYPH</name>
<evidence type="ECO:0000313" key="14">
    <source>
        <dbReference type="EMBL" id="MDX8441794.1"/>
    </source>
</evidence>
<evidence type="ECO:0000256" key="1">
    <source>
        <dbReference type="ARBA" id="ARBA00007532"/>
    </source>
</evidence>
<feature type="domain" description="Pyridine nucleotide-disulphide oxidoreductase dimerisation" evidence="12">
    <location>
        <begin position="351"/>
        <end position="460"/>
    </location>
</feature>
<dbReference type="InterPro" id="IPR016156">
    <property type="entry name" value="FAD/NAD-linked_Rdtase_dimer_sf"/>
</dbReference>
<dbReference type="InterPro" id="IPR004099">
    <property type="entry name" value="Pyr_nucl-diS_OxRdtase_dimer"/>
</dbReference>
<accession>A0ABU4X0E1</accession>
<dbReference type="NCBIfam" id="TIGR01350">
    <property type="entry name" value="lipoamide_DH"/>
    <property type="match status" value="1"/>
</dbReference>
<evidence type="ECO:0000313" key="15">
    <source>
        <dbReference type="Proteomes" id="UP001272097"/>
    </source>
</evidence>
<evidence type="ECO:0000256" key="10">
    <source>
        <dbReference type="ARBA" id="ARBA00049187"/>
    </source>
</evidence>
<dbReference type="PIRSF" id="PIRSF000350">
    <property type="entry name" value="Mercury_reductase_MerA"/>
    <property type="match status" value="1"/>
</dbReference>
<keyword evidence="15" id="KW-1185">Reference proteome</keyword>
<evidence type="ECO:0000256" key="9">
    <source>
        <dbReference type="ARBA" id="ARBA00023284"/>
    </source>
</evidence>
<evidence type="ECO:0000256" key="11">
    <source>
        <dbReference type="RuleBase" id="RU003692"/>
    </source>
</evidence>
<dbReference type="InterPro" id="IPR036188">
    <property type="entry name" value="FAD/NAD-bd_sf"/>
</dbReference>
<dbReference type="EC" id="1.8.1.4" evidence="2 11"/>
<dbReference type="PRINTS" id="PR00411">
    <property type="entry name" value="PNDRDTASEI"/>
</dbReference>
<dbReference type="PROSITE" id="PS00076">
    <property type="entry name" value="PYRIDINE_REDOX_1"/>
    <property type="match status" value="1"/>
</dbReference>
<dbReference type="InterPro" id="IPR012999">
    <property type="entry name" value="Pyr_OxRdtase_I_AS"/>
</dbReference>
<comment type="caution">
    <text evidence="14">The sequence shown here is derived from an EMBL/GenBank/DDBJ whole genome shotgun (WGS) entry which is preliminary data.</text>
</comment>
<dbReference type="PRINTS" id="PR00368">
    <property type="entry name" value="FADPNR"/>
</dbReference>
<dbReference type="PANTHER" id="PTHR22912:SF160">
    <property type="entry name" value="DIHYDROLIPOYL DEHYDROGENASE"/>
    <property type="match status" value="1"/>
</dbReference>
<comment type="miscellaneous">
    <text evidence="11">The active site is a redox-active disulfide bond.</text>
</comment>
<keyword evidence="8" id="KW-1015">Disulfide bond</keyword>
<keyword evidence="5 11" id="KW-0274">FAD</keyword>
<reference evidence="14 15" key="1">
    <citation type="submission" date="2023-08" db="EMBL/GenBank/DDBJ databases">
        <title>Implementing the SeqCode for naming new Mesorhizobium species isolated from Vachellia karroo root nodules.</title>
        <authorList>
            <person name="Van Lill M."/>
        </authorList>
    </citation>
    <scope>NUCLEOTIDE SEQUENCE [LARGE SCALE GENOMIC DNA]</scope>
    <source>
        <strain evidence="14 15">VK3E</strain>
    </source>
</reference>
<organism evidence="14 15">
    <name type="scientific">Mesorhizobium australafricanum</name>
    <dbReference type="NCBI Taxonomy" id="3072311"/>
    <lineage>
        <taxon>Bacteria</taxon>
        <taxon>Pseudomonadati</taxon>
        <taxon>Pseudomonadota</taxon>
        <taxon>Alphaproteobacteria</taxon>
        <taxon>Hyphomicrobiales</taxon>
        <taxon>Phyllobacteriaceae</taxon>
        <taxon>Mesorhizobium</taxon>
    </lineage>
</organism>
<evidence type="ECO:0000256" key="3">
    <source>
        <dbReference type="ARBA" id="ARBA00016961"/>
    </source>
</evidence>
<dbReference type="SUPFAM" id="SSF55424">
    <property type="entry name" value="FAD/NAD-linked reductases, dimerisation (C-terminal) domain"/>
    <property type="match status" value="1"/>
</dbReference>
<gene>
    <name evidence="14" type="primary">lpdA</name>
    <name evidence="14" type="ORF">RFM51_19590</name>
</gene>
<dbReference type="InterPro" id="IPR023753">
    <property type="entry name" value="FAD/NAD-binding_dom"/>
</dbReference>
<evidence type="ECO:0000256" key="6">
    <source>
        <dbReference type="ARBA" id="ARBA00023002"/>
    </source>
</evidence>
<dbReference type="Pfam" id="PF02852">
    <property type="entry name" value="Pyr_redox_dim"/>
    <property type="match status" value="1"/>
</dbReference>
<sequence length="470" mass="48924">MKEISCKLLVIGAGPGGYVCAIRAGQLGVDTVIVEAGKPGGTCLNVGCIPSKALIHAAEEFERIAHMAGGKSPLGIKVAAPTLDLARTVGWKDDVVSRLNSGVAGLLKKAKVKTVHGWATFRDGKTVEVETEIGTQVVRAETVVIATGSAPVELPFLPFGGPVISSTEALALSEVPKKLAVVGGGYIGLELGMAFAKMGAKVTVVEALPRVLAQYDAELTRPVLKRLGELGVDVMPGARAKGLSTQGQAGKGDALLVETADGKNAKVAADKILVTVGRKPLTEGWGLEQIDLDRAGKFIRIDDQCRTSMRGIHAIGDVTGEPMLAHRAMAQGEMVAEIVAGHKRSWDKRAIPAICFTDPELVIAGLSPEEAKALAGEIKIGQFPFAANGRAMTKQGEDGFVRVVARADNHLVLGIQAVGQGVSELSAAFGLALEMGARLEDIAGTIHAHPTQGEGFQEAALKALGHALHI</sequence>
<evidence type="ECO:0000256" key="7">
    <source>
        <dbReference type="ARBA" id="ARBA00023027"/>
    </source>
</evidence>
<feature type="domain" description="FAD/NAD(P)-binding" evidence="13">
    <location>
        <begin position="7"/>
        <end position="332"/>
    </location>
</feature>
<protein>
    <recommendedName>
        <fullName evidence="3 11">Dihydrolipoyl dehydrogenase</fullName>
        <ecNumber evidence="2 11">1.8.1.4</ecNumber>
    </recommendedName>
</protein>
<comment type="similarity">
    <text evidence="1 11">Belongs to the class-I pyridine nucleotide-disulfide oxidoreductase family.</text>
</comment>
<evidence type="ECO:0000256" key="5">
    <source>
        <dbReference type="ARBA" id="ARBA00022827"/>
    </source>
</evidence>
<dbReference type="Gene3D" id="3.30.390.30">
    <property type="match status" value="1"/>
</dbReference>
<evidence type="ECO:0000256" key="4">
    <source>
        <dbReference type="ARBA" id="ARBA00022630"/>
    </source>
</evidence>
<comment type="cofactor">
    <cofactor evidence="11">
        <name>FAD</name>
        <dbReference type="ChEBI" id="CHEBI:57692"/>
    </cofactor>
    <text evidence="11">Binds 1 FAD per subunit.</text>
</comment>